<reference evidence="2 3" key="1">
    <citation type="submission" date="2023-07" db="EMBL/GenBank/DDBJ databases">
        <title>Genomic Encyclopedia of Type Strains, Phase IV (KMG-IV): sequencing the most valuable type-strain genomes for metagenomic binning, comparative biology and taxonomic classification.</title>
        <authorList>
            <person name="Goeker M."/>
        </authorList>
    </citation>
    <scope>NUCLEOTIDE SEQUENCE [LARGE SCALE GENOMIC DNA]</scope>
    <source>
        <strain evidence="2 3">DSM 22170</strain>
    </source>
</reference>
<protein>
    <submittedName>
        <fullName evidence="2">Uncharacterized protein</fullName>
    </submittedName>
</protein>
<organism evidence="2 3">
    <name type="scientific">Paenibacillus hunanensis</name>
    <dbReference type="NCBI Taxonomy" id="539262"/>
    <lineage>
        <taxon>Bacteria</taxon>
        <taxon>Bacillati</taxon>
        <taxon>Bacillota</taxon>
        <taxon>Bacilli</taxon>
        <taxon>Bacillales</taxon>
        <taxon>Paenibacillaceae</taxon>
        <taxon>Paenibacillus</taxon>
    </lineage>
</organism>
<feature type="region of interest" description="Disordered" evidence="1">
    <location>
        <begin position="1"/>
        <end position="21"/>
    </location>
</feature>
<evidence type="ECO:0000313" key="2">
    <source>
        <dbReference type="EMBL" id="MDR6245647.1"/>
    </source>
</evidence>
<name>A0ABU1J3V5_9BACL</name>
<keyword evidence="3" id="KW-1185">Reference proteome</keyword>
<proteinExistence type="predicted"/>
<accession>A0ABU1J3V5</accession>
<dbReference type="EMBL" id="JAVDQH010000016">
    <property type="protein sequence ID" value="MDR6245647.1"/>
    <property type="molecule type" value="Genomic_DNA"/>
</dbReference>
<evidence type="ECO:0000313" key="3">
    <source>
        <dbReference type="Proteomes" id="UP001185028"/>
    </source>
</evidence>
<dbReference type="Proteomes" id="UP001185028">
    <property type="component" value="Unassembled WGS sequence"/>
</dbReference>
<sequence length="56" mass="6111">MESLGLRVLSESTTSDKEHANDLRLSRDTLNSEKDGVSRLKGRSFGIVLCLPFCAG</sequence>
<evidence type="ECO:0000256" key="1">
    <source>
        <dbReference type="SAM" id="MobiDB-lite"/>
    </source>
</evidence>
<gene>
    <name evidence="2" type="ORF">JOC58_003560</name>
</gene>
<comment type="caution">
    <text evidence="2">The sequence shown here is derived from an EMBL/GenBank/DDBJ whole genome shotgun (WGS) entry which is preliminary data.</text>
</comment>